<feature type="domain" description="Prenyltransferase alpha-alpha toroid" evidence="11">
    <location>
        <begin position="80"/>
        <end position="497"/>
    </location>
</feature>
<comment type="catalytic activity">
    <reaction evidence="9">
        <text>L-cysteinyl-[protein] + (2E,6E)-farnesyl diphosphate = S-(2E,6E)-farnesyl-L-cysteinyl-[protein] + diphosphate</text>
        <dbReference type="Rhea" id="RHEA:13345"/>
        <dbReference type="Rhea" id="RHEA-COMP:10131"/>
        <dbReference type="Rhea" id="RHEA-COMP:11535"/>
        <dbReference type="ChEBI" id="CHEBI:29950"/>
        <dbReference type="ChEBI" id="CHEBI:33019"/>
        <dbReference type="ChEBI" id="CHEBI:86019"/>
        <dbReference type="ChEBI" id="CHEBI:175763"/>
    </reaction>
</comment>
<evidence type="ECO:0000256" key="1">
    <source>
        <dbReference type="ARBA" id="ARBA00010497"/>
    </source>
</evidence>
<accession>A0AAE0LP61</accession>
<keyword evidence="6 9" id="KW-0479">Metal-binding</keyword>
<evidence type="ECO:0000256" key="5">
    <source>
        <dbReference type="ARBA" id="ARBA00022679"/>
    </source>
</evidence>
<dbReference type="PANTHER" id="PTHR11774">
    <property type="entry name" value="GERANYLGERANYL TRANSFERASE TYPE BETA SUBUNIT"/>
    <property type="match status" value="1"/>
</dbReference>
<keyword evidence="5 9" id="KW-0808">Transferase</keyword>
<evidence type="ECO:0000259" key="11">
    <source>
        <dbReference type="Pfam" id="PF00432"/>
    </source>
</evidence>
<dbReference type="InterPro" id="IPR001330">
    <property type="entry name" value="Prenyltrans"/>
</dbReference>
<dbReference type="GO" id="GO:0004660">
    <property type="term" value="F:protein farnesyltransferase activity"/>
    <property type="evidence" value="ECO:0007669"/>
    <property type="project" value="UniProtKB-UniRule"/>
</dbReference>
<dbReference type="EMBL" id="JAUEPN010000007">
    <property type="protein sequence ID" value="KAK3292711.1"/>
    <property type="molecule type" value="Genomic_DNA"/>
</dbReference>
<keyword evidence="7" id="KW-0677">Repeat</keyword>
<comment type="subunit">
    <text evidence="9">Heterodimer of an alpha and a beta subunit.</text>
</comment>
<dbReference type="Proteomes" id="UP001278766">
    <property type="component" value="Unassembled WGS sequence"/>
</dbReference>
<evidence type="ECO:0000256" key="9">
    <source>
        <dbReference type="RuleBase" id="RU365056"/>
    </source>
</evidence>
<reference evidence="12" key="1">
    <citation type="journal article" date="2023" name="Mol. Phylogenet. Evol.">
        <title>Genome-scale phylogeny and comparative genomics of the fungal order Sordariales.</title>
        <authorList>
            <person name="Hensen N."/>
            <person name="Bonometti L."/>
            <person name="Westerberg I."/>
            <person name="Brannstrom I.O."/>
            <person name="Guillou S."/>
            <person name="Cros-Aarteil S."/>
            <person name="Calhoun S."/>
            <person name="Haridas S."/>
            <person name="Kuo A."/>
            <person name="Mondo S."/>
            <person name="Pangilinan J."/>
            <person name="Riley R."/>
            <person name="LaButti K."/>
            <person name="Andreopoulos B."/>
            <person name="Lipzen A."/>
            <person name="Chen C."/>
            <person name="Yan M."/>
            <person name="Daum C."/>
            <person name="Ng V."/>
            <person name="Clum A."/>
            <person name="Steindorff A."/>
            <person name="Ohm R.A."/>
            <person name="Martin F."/>
            <person name="Silar P."/>
            <person name="Natvig D.O."/>
            <person name="Lalanne C."/>
            <person name="Gautier V."/>
            <person name="Ament-Velasquez S.L."/>
            <person name="Kruys A."/>
            <person name="Hutchinson M.I."/>
            <person name="Powell A.J."/>
            <person name="Barry K."/>
            <person name="Miller A.N."/>
            <person name="Grigoriev I.V."/>
            <person name="Debuchy R."/>
            <person name="Gladieux P."/>
            <person name="Hiltunen Thoren M."/>
            <person name="Johannesson H."/>
        </authorList>
    </citation>
    <scope>NUCLEOTIDE SEQUENCE</scope>
    <source>
        <strain evidence="12">CBS 168.71</strain>
    </source>
</reference>
<feature type="region of interest" description="Disordered" evidence="10">
    <location>
        <begin position="439"/>
        <end position="460"/>
    </location>
</feature>
<protein>
    <recommendedName>
        <fullName evidence="3 9">Protein farnesyltransferase subunit beta</fullName>
        <shortName evidence="9">FTase-beta</shortName>
        <ecNumber evidence="2 9">2.5.1.58</ecNumber>
    </recommendedName>
</protein>
<comment type="similarity">
    <text evidence="1 9">Belongs to the protein prenyltransferase subunit beta family.</text>
</comment>
<evidence type="ECO:0000256" key="3">
    <source>
        <dbReference type="ARBA" id="ARBA00015798"/>
    </source>
</evidence>
<dbReference type="Gene3D" id="1.50.10.20">
    <property type="match status" value="1"/>
</dbReference>
<dbReference type="EC" id="2.5.1.58" evidence="2 9"/>
<name>A0AAE0LP61_9PEZI</name>
<dbReference type="Pfam" id="PF00432">
    <property type="entry name" value="Prenyltrans"/>
    <property type="match status" value="1"/>
</dbReference>
<comment type="function">
    <text evidence="9">Catalyzes the transfer of a farnesyl moiety from farnesyl diphosphate to a cysteine at the fourth position from the C-terminus of several proteins. The beta subunit is responsible for peptide-binding.</text>
</comment>
<feature type="region of interest" description="Disordered" evidence="10">
    <location>
        <begin position="1"/>
        <end position="23"/>
    </location>
</feature>
<dbReference type="PANTHER" id="PTHR11774:SF6">
    <property type="entry name" value="PROTEIN FARNESYLTRANSFERASE SUBUNIT BETA"/>
    <property type="match status" value="1"/>
</dbReference>
<feature type="region of interest" description="Disordered" evidence="10">
    <location>
        <begin position="349"/>
        <end position="376"/>
    </location>
</feature>
<dbReference type="GO" id="GO:0097354">
    <property type="term" value="P:prenylation"/>
    <property type="evidence" value="ECO:0007669"/>
    <property type="project" value="UniProtKB-UniRule"/>
</dbReference>
<proteinExistence type="inferred from homology"/>
<dbReference type="GO" id="GO:0005965">
    <property type="term" value="C:protein farnesyltransferase complex"/>
    <property type="evidence" value="ECO:0007669"/>
    <property type="project" value="UniProtKB-UniRule"/>
</dbReference>
<dbReference type="InterPro" id="IPR045089">
    <property type="entry name" value="PGGT1B-like"/>
</dbReference>
<dbReference type="RefSeq" id="XP_062656225.1">
    <property type="nucleotide sequence ID" value="XM_062805417.1"/>
</dbReference>
<keyword evidence="8 9" id="KW-0862">Zinc</keyword>
<keyword evidence="4 9" id="KW-0637">Prenyltransferase</keyword>
<gene>
    <name evidence="12" type="ORF">B0H64DRAFT_419902</name>
</gene>
<feature type="compositionally biased region" description="Low complexity" evidence="10">
    <location>
        <begin position="440"/>
        <end position="458"/>
    </location>
</feature>
<evidence type="ECO:0000313" key="12">
    <source>
        <dbReference type="EMBL" id="KAK3292711.1"/>
    </source>
</evidence>
<keyword evidence="13" id="KW-1185">Reference proteome</keyword>
<organism evidence="12 13">
    <name type="scientific">Chaetomium fimeti</name>
    <dbReference type="NCBI Taxonomy" id="1854472"/>
    <lineage>
        <taxon>Eukaryota</taxon>
        <taxon>Fungi</taxon>
        <taxon>Dikarya</taxon>
        <taxon>Ascomycota</taxon>
        <taxon>Pezizomycotina</taxon>
        <taxon>Sordariomycetes</taxon>
        <taxon>Sordariomycetidae</taxon>
        <taxon>Sordariales</taxon>
        <taxon>Chaetomiaceae</taxon>
        <taxon>Chaetomium</taxon>
    </lineage>
</organism>
<dbReference type="GeneID" id="87842365"/>
<dbReference type="InterPro" id="IPR026872">
    <property type="entry name" value="FTB"/>
</dbReference>
<dbReference type="CDD" id="cd02893">
    <property type="entry name" value="FTase"/>
    <property type="match status" value="1"/>
</dbReference>
<comment type="cofactor">
    <cofactor evidence="9">
        <name>Zn(2+)</name>
        <dbReference type="ChEBI" id="CHEBI:29105"/>
    </cofactor>
    <text evidence="9">Binds 1 zinc ion per subunit.</text>
</comment>
<evidence type="ECO:0000256" key="6">
    <source>
        <dbReference type="ARBA" id="ARBA00022723"/>
    </source>
</evidence>
<evidence type="ECO:0000256" key="7">
    <source>
        <dbReference type="ARBA" id="ARBA00022737"/>
    </source>
</evidence>
<reference evidence="12" key="2">
    <citation type="submission" date="2023-06" db="EMBL/GenBank/DDBJ databases">
        <authorList>
            <consortium name="Lawrence Berkeley National Laboratory"/>
            <person name="Haridas S."/>
            <person name="Hensen N."/>
            <person name="Bonometti L."/>
            <person name="Westerberg I."/>
            <person name="Brannstrom I.O."/>
            <person name="Guillou S."/>
            <person name="Cros-Aarteil S."/>
            <person name="Calhoun S."/>
            <person name="Kuo A."/>
            <person name="Mondo S."/>
            <person name="Pangilinan J."/>
            <person name="Riley R."/>
            <person name="Labutti K."/>
            <person name="Andreopoulos B."/>
            <person name="Lipzen A."/>
            <person name="Chen C."/>
            <person name="Yanf M."/>
            <person name="Daum C."/>
            <person name="Ng V."/>
            <person name="Clum A."/>
            <person name="Steindorff A."/>
            <person name="Ohm R."/>
            <person name="Martin F."/>
            <person name="Silar P."/>
            <person name="Natvig D."/>
            <person name="Lalanne C."/>
            <person name="Gautier V."/>
            <person name="Ament-Velasquez S.L."/>
            <person name="Kruys A."/>
            <person name="Hutchinson M.I."/>
            <person name="Powell A.J."/>
            <person name="Barry K."/>
            <person name="Miller A.N."/>
            <person name="Grigoriev I.V."/>
            <person name="Debuchy R."/>
            <person name="Gladieux P."/>
            <person name="Thoren M.H."/>
            <person name="Johannesson H."/>
        </authorList>
    </citation>
    <scope>NUCLEOTIDE SEQUENCE</scope>
    <source>
        <strain evidence="12">CBS 168.71</strain>
    </source>
</reference>
<dbReference type="FunFam" id="1.50.10.20:FF:000014">
    <property type="entry name" value="Protein farnesyltransferase subunit beta"/>
    <property type="match status" value="1"/>
</dbReference>
<dbReference type="AlphaFoldDB" id="A0AAE0LP61"/>
<evidence type="ECO:0000313" key="13">
    <source>
        <dbReference type="Proteomes" id="UP001278766"/>
    </source>
</evidence>
<comment type="caution">
    <text evidence="12">The sequence shown here is derived from an EMBL/GenBank/DDBJ whole genome shotgun (WGS) entry which is preliminary data.</text>
</comment>
<sequence length="515" mass="55688">MPTQQRRPPSSASSSSRATRSRDIEQVDEEIVFDRIHPSFMIPDLFTQPPPDETVEACLPFLTGEDGENECNEHGVPGIDRARHVRFLHQCLGKLPARFVAADASRPWFLYWCLSALTMLGEDVTSYRDSIIQTARSMQNDTGGFGGGGRQLSHIATTYAVVLSLALVGGEEAYEVVDRKAMWRWLGSLKQPDGGFQVFVGGEQDIRGAYCAAVIISLLRLPLDLAPESPAYTGDSSANLLTGVAQYVRRCQTFEGGISGQPNAEAHGAYAFCALACLALLDHPGRSIPSYLDVPRLIAWLSSRQYAPEGGFSGRTNKLVDGCYSHWVGGCFPLIEACLNSNPSRSSSGGAVAADDPTATATATTPTITKTSLPPADESLFSREGLIRYILCCCQDQTKRGGLRDKPGKMSDAYHSCYVLSGLSSAQHQWELDELEPDAQPDAAAAAAAEPNDAAASAGPNKQADLEAVWAVLPYLDGLQVFDNKDRVRPIHPVYAIPQPTVRAIQAYFAERPGF</sequence>
<dbReference type="GO" id="GO:0008270">
    <property type="term" value="F:zinc ion binding"/>
    <property type="evidence" value="ECO:0007669"/>
    <property type="project" value="UniProtKB-UniRule"/>
</dbReference>
<feature type="compositionally biased region" description="Low complexity" evidence="10">
    <location>
        <begin position="1"/>
        <end position="18"/>
    </location>
</feature>
<feature type="compositionally biased region" description="Low complexity" evidence="10">
    <location>
        <begin position="351"/>
        <end position="367"/>
    </location>
</feature>
<dbReference type="InterPro" id="IPR008930">
    <property type="entry name" value="Terpenoid_cyclase/PrenylTrfase"/>
</dbReference>
<evidence type="ECO:0000256" key="8">
    <source>
        <dbReference type="ARBA" id="ARBA00022833"/>
    </source>
</evidence>
<evidence type="ECO:0000256" key="2">
    <source>
        <dbReference type="ARBA" id="ARBA00012702"/>
    </source>
</evidence>
<evidence type="ECO:0000256" key="10">
    <source>
        <dbReference type="SAM" id="MobiDB-lite"/>
    </source>
</evidence>
<dbReference type="SUPFAM" id="SSF48239">
    <property type="entry name" value="Terpenoid cyclases/Protein prenyltransferases"/>
    <property type="match status" value="1"/>
</dbReference>
<evidence type="ECO:0000256" key="4">
    <source>
        <dbReference type="ARBA" id="ARBA00022602"/>
    </source>
</evidence>